<evidence type="ECO:0000313" key="4">
    <source>
        <dbReference type="EMBL" id="KAF3764648.1"/>
    </source>
</evidence>
<feature type="region of interest" description="Disordered" evidence="2">
    <location>
        <begin position="64"/>
        <end position="83"/>
    </location>
</feature>
<keyword evidence="1" id="KW-0378">Hydrolase</keyword>
<dbReference type="CDD" id="cd01309">
    <property type="entry name" value="Met_dep_hydrolase_C"/>
    <property type="match status" value="1"/>
</dbReference>
<dbReference type="InterPro" id="IPR011059">
    <property type="entry name" value="Metal-dep_hydrolase_composite"/>
</dbReference>
<dbReference type="PANTHER" id="PTHR11113">
    <property type="entry name" value="N-ACETYLGLUCOSAMINE-6-PHOSPHATE DEACETYLASE"/>
    <property type="match status" value="1"/>
</dbReference>
<dbReference type="RefSeq" id="XP_040775609.1">
    <property type="nucleotide sequence ID" value="XM_040924194.1"/>
</dbReference>
<organism evidence="4 5">
    <name type="scientific">Cryphonectria parasitica (strain ATCC 38755 / EP155)</name>
    <dbReference type="NCBI Taxonomy" id="660469"/>
    <lineage>
        <taxon>Eukaryota</taxon>
        <taxon>Fungi</taxon>
        <taxon>Dikarya</taxon>
        <taxon>Ascomycota</taxon>
        <taxon>Pezizomycotina</taxon>
        <taxon>Sordariomycetes</taxon>
        <taxon>Sordariomycetidae</taxon>
        <taxon>Diaporthales</taxon>
        <taxon>Cryphonectriaceae</taxon>
        <taxon>Cryphonectria-Endothia species complex</taxon>
        <taxon>Cryphonectria</taxon>
    </lineage>
</organism>
<dbReference type="AlphaFoldDB" id="A0A9P4Y196"/>
<dbReference type="PANTHER" id="PTHR11113:SF14">
    <property type="entry name" value="N-ACETYLGLUCOSAMINE-6-PHOSPHATE DEACETYLASE"/>
    <property type="match status" value="1"/>
</dbReference>
<dbReference type="SUPFAM" id="SSF51338">
    <property type="entry name" value="Composite domain of metallo-dependent hydrolases"/>
    <property type="match status" value="1"/>
</dbReference>
<evidence type="ECO:0000313" key="5">
    <source>
        <dbReference type="Proteomes" id="UP000803844"/>
    </source>
</evidence>
<dbReference type="Proteomes" id="UP000803844">
    <property type="component" value="Unassembled WGS sequence"/>
</dbReference>
<dbReference type="GO" id="GO:0008448">
    <property type="term" value="F:N-acetylglucosamine-6-phosphate deacetylase activity"/>
    <property type="evidence" value="ECO:0007669"/>
    <property type="project" value="TreeGrafter"/>
</dbReference>
<dbReference type="Gene3D" id="3.20.20.140">
    <property type="entry name" value="Metal-dependent hydrolases"/>
    <property type="match status" value="2"/>
</dbReference>
<comment type="caution">
    <text evidence="4">The sequence shown here is derived from an EMBL/GenBank/DDBJ whole genome shotgun (WGS) entry which is preliminary data.</text>
</comment>
<gene>
    <name evidence="4" type="ORF">M406DRAFT_42468</name>
</gene>
<protein>
    <recommendedName>
        <fullName evidence="3">Amidohydrolase 3 domain-containing protein</fullName>
    </recommendedName>
</protein>
<reference evidence="4" key="1">
    <citation type="journal article" date="2020" name="Phytopathology">
        <title>Genome sequence of the chestnut blight fungus Cryphonectria parasitica EP155: A fundamental resource for an archetypical invasive plant pathogen.</title>
        <authorList>
            <person name="Crouch J.A."/>
            <person name="Dawe A."/>
            <person name="Aerts A."/>
            <person name="Barry K."/>
            <person name="Churchill A.C.L."/>
            <person name="Grimwood J."/>
            <person name="Hillman B."/>
            <person name="Milgroom M.G."/>
            <person name="Pangilinan J."/>
            <person name="Smith M."/>
            <person name="Salamov A."/>
            <person name="Schmutz J."/>
            <person name="Yadav J."/>
            <person name="Grigoriev I.V."/>
            <person name="Nuss D."/>
        </authorList>
    </citation>
    <scope>NUCLEOTIDE SEQUENCE</scope>
    <source>
        <strain evidence="4">EP155</strain>
    </source>
</reference>
<dbReference type="GeneID" id="63841323"/>
<accession>A0A9P4Y196</accession>
<evidence type="ECO:0000256" key="2">
    <source>
        <dbReference type="SAM" id="MobiDB-lite"/>
    </source>
</evidence>
<evidence type="ECO:0000256" key="1">
    <source>
        <dbReference type="ARBA" id="ARBA00022801"/>
    </source>
</evidence>
<dbReference type="OrthoDB" id="10258955at2759"/>
<keyword evidence="5" id="KW-1185">Reference proteome</keyword>
<evidence type="ECO:0000259" key="3">
    <source>
        <dbReference type="Pfam" id="PF07969"/>
    </source>
</evidence>
<proteinExistence type="predicted"/>
<dbReference type="GO" id="GO:0006046">
    <property type="term" value="P:N-acetylglucosamine catabolic process"/>
    <property type="evidence" value="ECO:0007669"/>
    <property type="project" value="TreeGrafter"/>
</dbReference>
<feature type="domain" description="Amidohydrolase 3" evidence="3">
    <location>
        <begin position="497"/>
        <end position="553"/>
    </location>
</feature>
<sequence>MDAEKNGLPPYSAVAAGPAATPPHPQWQHHHPRRHIRRSRAVRLAVLSFLAFIVYAQWKQIPSTSDHGRGGHGHHPKTVSQHGLSLAKLHDDLAVCSKLRTKPQDPIGLGRERNARYIDGHKPTLIRNATIWVGEPVQGTSPEDARAGKGWEWITSDVYVEYGLIKEVGKDIVVAGLPNDTIIWDAKGRQLTSGIIDMHSHSGVDSLPDLRGNDDTNEMSSDITPYVRSIDAIQPGDHQIQVIKSGGVTTSLVLPGSGNNIGGEAYVIKLAVGKPDGRDEIGAEDMLADPDRNWRYMKMACGENAKRIYGKVGERGPVSRMGESWEFRHAFEQAAKLNGEQDDWCDAADEFGVENMPSYLPQELQWESLGAALRGQVHINTHCYTVPDLEAMVDHTNEFKFAVRAFHHAHQTFLVPEVSPDTKYVLQILKRTWGGRPPASAIFATNMYYKAESYIGSEYAGKILYEEGLTPVYVSDNPVLNAQHVLFEAAKGYKFGLPYHAALSAVTTEPADLLGLGNRLGKIKPGYDADIVVWDSDPLSVGATPVQVWIDGTAQYDKPFELVKPLAEPMVPDLTLNSTHEEIALLEDVVFSGVTKVLLSNDEGFETAAAEAPLNVVVSGGKITCVGPCMVEMSAATAKGAQAIHLSNGHLTNSFIAFGSTLGLNAIDAESSTDDGDSSKVFSRAIDGLALDTKKLHVAHEFAITRAITAPEFAGGSDNARQGVSVGFLTGAKTALDSGAVWADDVAVHYTLTATAKRDDTPSISSAVGALRRKLLKAVAAAASSIEKEEVTKDPYSEEAYLEKVVAGEIPLVVTVHSADTIAAILRVKKTVEDELTTSSSDKKIRLVIVGGAESHLVADELAAAGVGVVLAPVQSYATSWQQRRSLSGAPLTNGTTVDSLVRAGVVTALGLEEDWIVRDLALQAGVAYKNGEGRLSEQDALDLVSANVYRILGLEVPKAEVDRHFAVFEGSPLEIGSRVKAVGGGLGRVSLFE</sequence>
<feature type="region of interest" description="Disordered" evidence="2">
    <location>
        <begin position="1"/>
        <end position="33"/>
    </location>
</feature>
<dbReference type="InterPro" id="IPR013108">
    <property type="entry name" value="Amidohydro_3"/>
</dbReference>
<dbReference type="Pfam" id="PF07969">
    <property type="entry name" value="Amidohydro_3"/>
    <property type="match status" value="1"/>
</dbReference>
<dbReference type="SUPFAM" id="SSF51556">
    <property type="entry name" value="Metallo-dependent hydrolases"/>
    <property type="match status" value="1"/>
</dbReference>
<dbReference type="EMBL" id="MU032348">
    <property type="protein sequence ID" value="KAF3764648.1"/>
    <property type="molecule type" value="Genomic_DNA"/>
</dbReference>
<dbReference type="InterPro" id="IPR032466">
    <property type="entry name" value="Metal_Hydrolase"/>
</dbReference>
<name>A0A9P4Y196_CRYP1</name>